<evidence type="ECO:0000259" key="1">
    <source>
        <dbReference type="Pfam" id="PF13456"/>
    </source>
</evidence>
<gene>
    <name evidence="2" type="ORF">COLO4_13164</name>
</gene>
<keyword evidence="3" id="KW-1185">Reference proteome</keyword>
<protein>
    <recommendedName>
        <fullName evidence="1">RNase H type-1 domain-containing protein</fullName>
    </recommendedName>
</protein>
<dbReference type="Gene3D" id="3.30.420.10">
    <property type="entry name" value="Ribonuclease H-like superfamily/Ribonuclease H"/>
    <property type="match status" value="1"/>
</dbReference>
<dbReference type="InterPro" id="IPR012337">
    <property type="entry name" value="RNaseH-like_sf"/>
</dbReference>
<dbReference type="SUPFAM" id="SSF53098">
    <property type="entry name" value="Ribonuclease H-like"/>
    <property type="match status" value="1"/>
</dbReference>
<dbReference type="Pfam" id="PF13456">
    <property type="entry name" value="RVT_3"/>
    <property type="match status" value="1"/>
</dbReference>
<dbReference type="OrthoDB" id="1906820at2759"/>
<evidence type="ECO:0000313" key="2">
    <source>
        <dbReference type="EMBL" id="OMO99660.1"/>
    </source>
</evidence>
<dbReference type="InterPro" id="IPR036397">
    <property type="entry name" value="RNaseH_sf"/>
</dbReference>
<dbReference type="STRING" id="93759.A0A1R3JXX0"/>
<dbReference type="AlphaFoldDB" id="A0A1R3JXX0"/>
<accession>A0A1R3JXX0</accession>
<dbReference type="PANTHER" id="PTHR47074:SF48">
    <property type="entry name" value="POLYNUCLEOTIDYL TRANSFERASE, RIBONUCLEASE H-LIKE SUPERFAMILY PROTEIN"/>
    <property type="match status" value="1"/>
</dbReference>
<proteinExistence type="predicted"/>
<dbReference type="InterPro" id="IPR002156">
    <property type="entry name" value="RNaseH_domain"/>
</dbReference>
<evidence type="ECO:0000313" key="3">
    <source>
        <dbReference type="Proteomes" id="UP000187203"/>
    </source>
</evidence>
<dbReference type="Proteomes" id="UP000187203">
    <property type="component" value="Unassembled WGS sequence"/>
</dbReference>
<name>A0A1R3JXX0_9ROSI</name>
<dbReference type="InterPro" id="IPR052929">
    <property type="entry name" value="RNase_H-like_EbsB-rel"/>
</dbReference>
<feature type="domain" description="RNase H type-1" evidence="1">
    <location>
        <begin position="154"/>
        <end position="274"/>
    </location>
</feature>
<dbReference type="GO" id="GO:0003676">
    <property type="term" value="F:nucleic acid binding"/>
    <property type="evidence" value="ECO:0007669"/>
    <property type="project" value="InterPro"/>
</dbReference>
<sequence length="306" mass="34312">MSKVACLVRRGPIAERLDRCVVIDQWNDLFPNANLSHLTSSVSDHVPILLDTDKKVASNRRRTRRRGRKFFEAAWCREFNFEEQLDDSWRNGAVWNDRNMEFHDNKRRDPKQTVDFVRAYLIEFQRCQQIVSTTPKSAVSKVWQAPPPGVYKVNFDGSFQSASKEGSYGAIARDYEGNVLGAIAGRLELVADSFQAECLAALKAITWAKDMGFNNIVLEGDALSIIRKVTASMPDFSPIGVYIAEIKVLSSSFVSCLFSHVHRDGNVIAHDLASLGSSLSETRIWIEEVPDSIVAVLQTECNTLPV</sequence>
<dbReference type="InterPro" id="IPR044730">
    <property type="entry name" value="RNase_H-like_dom_plant"/>
</dbReference>
<dbReference type="GO" id="GO:0004523">
    <property type="term" value="F:RNA-DNA hybrid ribonuclease activity"/>
    <property type="evidence" value="ECO:0007669"/>
    <property type="project" value="InterPro"/>
</dbReference>
<comment type="caution">
    <text evidence="2">The sequence shown here is derived from an EMBL/GenBank/DDBJ whole genome shotgun (WGS) entry which is preliminary data.</text>
</comment>
<dbReference type="EMBL" id="AWUE01015087">
    <property type="protein sequence ID" value="OMO99660.1"/>
    <property type="molecule type" value="Genomic_DNA"/>
</dbReference>
<reference evidence="3" key="1">
    <citation type="submission" date="2013-09" db="EMBL/GenBank/DDBJ databases">
        <title>Corchorus olitorius genome sequencing.</title>
        <authorList>
            <person name="Alam M."/>
            <person name="Haque M.S."/>
            <person name="Islam M.S."/>
            <person name="Emdad E.M."/>
            <person name="Islam M.M."/>
            <person name="Ahmed B."/>
            <person name="Halim A."/>
            <person name="Hossen Q.M.M."/>
            <person name="Hossain M.Z."/>
            <person name="Ahmed R."/>
            <person name="Khan M.M."/>
            <person name="Islam R."/>
            <person name="Rashid M.M."/>
            <person name="Khan S.A."/>
            <person name="Rahman M.S."/>
            <person name="Alam M."/>
            <person name="Yahiya A.S."/>
            <person name="Khan M.S."/>
            <person name="Azam M.S."/>
            <person name="Haque T."/>
            <person name="Lashkar M.Z.H."/>
            <person name="Akhand A.I."/>
            <person name="Morshed G."/>
            <person name="Roy S."/>
            <person name="Uddin K.S."/>
            <person name="Rabeya T."/>
            <person name="Hossain A.S."/>
            <person name="Chowdhury A."/>
            <person name="Snigdha A.R."/>
            <person name="Mortoza M.S."/>
            <person name="Matin S.A."/>
            <person name="Hoque S.M.E."/>
            <person name="Islam M.K."/>
            <person name="Roy D.K."/>
            <person name="Haider R."/>
            <person name="Moosa M.M."/>
            <person name="Elias S.M."/>
            <person name="Hasan A.M."/>
            <person name="Jahan S."/>
            <person name="Shafiuddin M."/>
            <person name="Mahmood N."/>
            <person name="Shommy N.S."/>
        </authorList>
    </citation>
    <scope>NUCLEOTIDE SEQUENCE [LARGE SCALE GENOMIC DNA]</scope>
    <source>
        <strain evidence="3">cv. O-4</strain>
    </source>
</reference>
<organism evidence="2 3">
    <name type="scientific">Corchorus olitorius</name>
    <dbReference type="NCBI Taxonomy" id="93759"/>
    <lineage>
        <taxon>Eukaryota</taxon>
        <taxon>Viridiplantae</taxon>
        <taxon>Streptophyta</taxon>
        <taxon>Embryophyta</taxon>
        <taxon>Tracheophyta</taxon>
        <taxon>Spermatophyta</taxon>
        <taxon>Magnoliopsida</taxon>
        <taxon>eudicotyledons</taxon>
        <taxon>Gunneridae</taxon>
        <taxon>Pentapetalae</taxon>
        <taxon>rosids</taxon>
        <taxon>malvids</taxon>
        <taxon>Malvales</taxon>
        <taxon>Malvaceae</taxon>
        <taxon>Grewioideae</taxon>
        <taxon>Apeibeae</taxon>
        <taxon>Corchorus</taxon>
    </lineage>
</organism>
<dbReference type="PANTHER" id="PTHR47074">
    <property type="entry name" value="BNAC02G40300D PROTEIN"/>
    <property type="match status" value="1"/>
</dbReference>
<dbReference type="CDD" id="cd06222">
    <property type="entry name" value="RNase_H_like"/>
    <property type="match status" value="1"/>
</dbReference>